<dbReference type="Proteomes" id="UP000250744">
    <property type="component" value="Unassembled WGS sequence"/>
</dbReference>
<feature type="domain" description="Mce/MlaD" evidence="8">
    <location>
        <begin position="293"/>
        <end position="353"/>
    </location>
</feature>
<keyword evidence="10" id="KW-1185">Reference proteome</keyword>
<dbReference type="AlphaFoldDB" id="A0A364NJA1"/>
<comment type="caution">
    <text evidence="9">The sequence shown here is derived from an EMBL/GenBank/DDBJ whole genome shotgun (WGS) entry which is preliminary data.</text>
</comment>
<evidence type="ECO:0000256" key="1">
    <source>
        <dbReference type="ARBA" id="ARBA00004533"/>
    </source>
</evidence>
<accession>A0A364NJA1</accession>
<evidence type="ECO:0000256" key="7">
    <source>
        <dbReference type="SAM" id="Phobius"/>
    </source>
</evidence>
<dbReference type="PANTHER" id="PTHR30462:SF0">
    <property type="entry name" value="INTERMEMBRANE TRANSPORT PROTEIN YEBT"/>
    <property type="match status" value="1"/>
</dbReference>
<comment type="subcellular location">
    <subcellularLocation>
        <location evidence="1">Cell inner membrane</location>
    </subcellularLocation>
</comment>
<dbReference type="PANTHER" id="PTHR30462">
    <property type="entry name" value="INTERMEMBRANE TRANSPORT PROTEIN PQIB-RELATED"/>
    <property type="match status" value="1"/>
</dbReference>
<evidence type="ECO:0000256" key="2">
    <source>
        <dbReference type="ARBA" id="ARBA00022475"/>
    </source>
</evidence>
<reference evidence="9 10" key="1">
    <citation type="submission" date="2018-06" db="EMBL/GenBank/DDBJ databases">
        <title>Nitrincola tibetense sp. nov., isolated from Lake XuguoCo on Tibetan Plateau.</title>
        <authorList>
            <person name="Xing P."/>
        </authorList>
    </citation>
    <scope>NUCLEOTIDE SEQUENCE [LARGE SCALE GENOMIC DNA]</scope>
    <source>
        <strain evidence="10">xg18</strain>
    </source>
</reference>
<feature type="domain" description="Mce/MlaD" evidence="8">
    <location>
        <begin position="528"/>
        <end position="587"/>
    </location>
</feature>
<dbReference type="RefSeq" id="WP_112160016.1">
    <property type="nucleotide sequence ID" value="NZ_QKRX01000012.1"/>
</dbReference>
<keyword evidence="5 7" id="KW-1133">Transmembrane helix</keyword>
<keyword evidence="6 7" id="KW-0472">Membrane</keyword>
<keyword evidence="4 7" id="KW-0812">Transmembrane</keyword>
<keyword evidence="3" id="KW-0997">Cell inner membrane</keyword>
<evidence type="ECO:0000256" key="5">
    <source>
        <dbReference type="ARBA" id="ARBA00022989"/>
    </source>
</evidence>
<dbReference type="GO" id="GO:0005886">
    <property type="term" value="C:plasma membrane"/>
    <property type="evidence" value="ECO:0007669"/>
    <property type="project" value="UniProtKB-SubCell"/>
</dbReference>
<feature type="transmembrane region" description="Helical" evidence="7">
    <location>
        <begin position="21"/>
        <end position="40"/>
    </location>
</feature>
<feature type="domain" description="Mce/MlaD" evidence="8">
    <location>
        <begin position="49"/>
        <end position="137"/>
    </location>
</feature>
<proteinExistence type="predicted"/>
<dbReference type="InterPro" id="IPR051800">
    <property type="entry name" value="PqiA-PqiB_transport"/>
</dbReference>
<evidence type="ECO:0000259" key="8">
    <source>
        <dbReference type="Pfam" id="PF02470"/>
    </source>
</evidence>
<evidence type="ECO:0000256" key="4">
    <source>
        <dbReference type="ARBA" id="ARBA00022692"/>
    </source>
</evidence>
<protein>
    <recommendedName>
        <fullName evidence="8">Mce/MlaD domain-containing protein</fullName>
    </recommendedName>
</protein>
<keyword evidence="2" id="KW-1003">Cell membrane</keyword>
<feature type="domain" description="Mce/MlaD" evidence="8">
    <location>
        <begin position="161"/>
        <end position="219"/>
    </location>
</feature>
<evidence type="ECO:0000313" key="10">
    <source>
        <dbReference type="Proteomes" id="UP000250744"/>
    </source>
</evidence>
<dbReference type="OrthoDB" id="9806984at2"/>
<organism evidence="9 10">
    <name type="scientific">Nitrincola tibetensis</name>
    <dbReference type="NCBI Taxonomy" id="2219697"/>
    <lineage>
        <taxon>Bacteria</taxon>
        <taxon>Pseudomonadati</taxon>
        <taxon>Pseudomonadota</taxon>
        <taxon>Gammaproteobacteria</taxon>
        <taxon>Oceanospirillales</taxon>
        <taxon>Oceanospirillaceae</taxon>
        <taxon>Nitrincola</taxon>
    </lineage>
</organism>
<gene>
    <name evidence="9" type="ORF">DN062_14445</name>
</gene>
<dbReference type="Pfam" id="PF02470">
    <property type="entry name" value="MlaD"/>
    <property type="match status" value="4"/>
</dbReference>
<sequence length="644" mass="70279">MTDSDKTTSQNRAVIRQHRGPSVVWLLPLLAAIIAGWLVYKSYTESGIMISVVFDSAEGLEAGKTRVMYKGLPAGEIRNLTLNEDLQSITALIEMNINTENMLTENTLFWLVKPQVSLSGVSGLETLISGYYIGIQPSEGEAKRNFTALTSPPPPERDEQGLYITLYTDSARSIQTGSPVYFRNIEAGRVIEYTLSPSGEEVLIDVYIQPEFTAWVTERSRFWNASGIEIDSNLPDFSVRVGSLMSILTGGIHFDSPSFGTPKAAVNGDRFPLYPDMESSRDDLAYQPAGFEGISFRLRADSLGSIQRGSPILFKGIKVGQVTGYQLNTSDHSVTIYASLRQRYSQLVKRDSRFWNISGIRSSFNLQSGFSLETEGLKPLISGGIAFDTTDGPSAQAGQTFKLFNSETESLSNTLAITLEFPPGPSLLAGSQIRFRNQPVGEIVSVELSGSDGSLLARALLFEQGFFLARQGTRFWIEAPQIGLSGIQNPSALVFGNHVAVAPGIGENTQTHFIALTEAPVFQPKPGLNLVLTAPSLGSLNLNSKLFYRGISIGEVIGFQLSREGHRVEIYVNISPRYQHLITQSTQFRNIGGIRASASLFKGVDIDAPSIETLLSGGIEIEIPYEDAPATEGLHFPLQPASRQ</sequence>
<dbReference type="EMBL" id="QKRX01000012">
    <property type="protein sequence ID" value="RAU17111.1"/>
    <property type="molecule type" value="Genomic_DNA"/>
</dbReference>
<evidence type="ECO:0000256" key="3">
    <source>
        <dbReference type="ARBA" id="ARBA00022519"/>
    </source>
</evidence>
<evidence type="ECO:0000256" key="6">
    <source>
        <dbReference type="ARBA" id="ARBA00023136"/>
    </source>
</evidence>
<evidence type="ECO:0000313" key="9">
    <source>
        <dbReference type="EMBL" id="RAU17111.1"/>
    </source>
</evidence>
<dbReference type="InterPro" id="IPR003399">
    <property type="entry name" value="Mce/MlaD"/>
</dbReference>
<name>A0A364NJA1_9GAMM</name>